<evidence type="ECO:0000256" key="1">
    <source>
        <dbReference type="SAM" id="Phobius"/>
    </source>
</evidence>
<proteinExistence type="predicted"/>
<sequence length="199" mass="22603">MKEKTDQKNRAPWIVIGILLLILVSLIGYVLVTGVPDDTKTSTYEIPHPDVILQMTTYEDILDSLYKENPLGLSSVKITDSLYTTEIGYFDPVTCKQTETLPVETDNITDYIQTVDHMLTDEELRRTYGNGGLAETTTIFGTWITNLTCTKDSDQFVISLQRDKLVLSGELSASTLRAINTWKKIIPERIALEREDFYR</sequence>
<dbReference type="EMBL" id="LMVO01000010">
    <property type="protein sequence ID" value="PAV09604.1"/>
    <property type="molecule type" value="Genomic_DNA"/>
</dbReference>
<gene>
    <name evidence="2" type="ORF">ASJ83_06220</name>
</gene>
<dbReference type="AlphaFoldDB" id="A0AAX0Q8T6"/>
<reference evidence="2 3" key="1">
    <citation type="journal article" date="2017" name="BMC Genomics">
        <title>Genomic analysis of methanogenic archaea reveals a shift towards energy conservation.</title>
        <authorList>
            <person name="Gilmore S.P."/>
            <person name="Henske J.K."/>
            <person name="Sexton J.A."/>
            <person name="Solomon K.V."/>
            <person name="Seppala S."/>
            <person name="Yoo J.I."/>
            <person name="Huyett L.M."/>
            <person name="Pressman A."/>
            <person name="Cogan J.Z."/>
            <person name="Kivenson V."/>
            <person name="Peng X."/>
            <person name="Tan Y."/>
            <person name="Valentine D.L."/>
            <person name="O'Malley M.A."/>
        </authorList>
    </citation>
    <scope>NUCLEOTIDE SEQUENCE [LARGE SCALE GENOMIC DNA]</scope>
    <source>
        <strain evidence="2 3">XII</strain>
    </source>
</reference>
<dbReference type="RefSeq" id="WP_095642002.1">
    <property type="nucleotide sequence ID" value="NZ_LMVO01000010.1"/>
</dbReference>
<keyword evidence="1" id="KW-0812">Transmembrane</keyword>
<evidence type="ECO:0000313" key="2">
    <source>
        <dbReference type="EMBL" id="PAV09604.1"/>
    </source>
</evidence>
<evidence type="ECO:0008006" key="4">
    <source>
        <dbReference type="Google" id="ProtNLM"/>
    </source>
</evidence>
<feature type="transmembrane region" description="Helical" evidence="1">
    <location>
        <begin position="12"/>
        <end position="32"/>
    </location>
</feature>
<evidence type="ECO:0000313" key="3">
    <source>
        <dbReference type="Proteomes" id="UP000243820"/>
    </source>
</evidence>
<dbReference type="Proteomes" id="UP000243820">
    <property type="component" value="Unassembled WGS sequence"/>
</dbReference>
<accession>A0AAX0Q8T6</accession>
<keyword evidence="1" id="KW-0472">Membrane</keyword>
<name>A0AAX0Q8T6_9EURY</name>
<keyword evidence="1" id="KW-1133">Transmembrane helix</keyword>
<comment type="caution">
    <text evidence="2">The sequence shown here is derived from an EMBL/GenBank/DDBJ whole genome shotgun (WGS) entry which is preliminary data.</text>
</comment>
<organism evidence="2 3">
    <name type="scientific">Methanocorpusculum parvum</name>
    <dbReference type="NCBI Taxonomy" id="2193"/>
    <lineage>
        <taxon>Archaea</taxon>
        <taxon>Methanobacteriati</taxon>
        <taxon>Methanobacteriota</taxon>
        <taxon>Stenosarchaea group</taxon>
        <taxon>Methanomicrobia</taxon>
        <taxon>Methanomicrobiales</taxon>
        <taxon>Methanocorpusculaceae</taxon>
        <taxon>Methanocorpusculum</taxon>
    </lineage>
</organism>
<keyword evidence="3" id="KW-1185">Reference proteome</keyword>
<protein>
    <recommendedName>
        <fullName evidence="4">DUF4340 domain-containing protein</fullName>
    </recommendedName>
</protein>